<keyword evidence="2" id="KW-1185">Reference proteome</keyword>
<gene>
    <name evidence="1" type="ORF">SCALOS_LOCUS4986</name>
</gene>
<accession>A0ACA9LQP5</accession>
<dbReference type="Proteomes" id="UP000789860">
    <property type="component" value="Unassembled WGS sequence"/>
</dbReference>
<evidence type="ECO:0000313" key="2">
    <source>
        <dbReference type="Proteomes" id="UP000789860"/>
    </source>
</evidence>
<reference evidence="1" key="1">
    <citation type="submission" date="2021-06" db="EMBL/GenBank/DDBJ databases">
        <authorList>
            <person name="Kallberg Y."/>
            <person name="Tangrot J."/>
            <person name="Rosling A."/>
        </authorList>
    </citation>
    <scope>NUCLEOTIDE SEQUENCE</scope>
    <source>
        <strain evidence="1">AU212A</strain>
    </source>
</reference>
<protein>
    <submittedName>
        <fullName evidence="1">4877_t:CDS:1</fullName>
    </submittedName>
</protein>
<comment type="caution">
    <text evidence="1">The sequence shown here is derived from an EMBL/GenBank/DDBJ whole genome shotgun (WGS) entry which is preliminary data.</text>
</comment>
<proteinExistence type="predicted"/>
<evidence type="ECO:0000313" key="1">
    <source>
        <dbReference type="EMBL" id="CAG8545237.1"/>
    </source>
</evidence>
<organism evidence="1 2">
    <name type="scientific">Scutellospora calospora</name>
    <dbReference type="NCBI Taxonomy" id="85575"/>
    <lineage>
        <taxon>Eukaryota</taxon>
        <taxon>Fungi</taxon>
        <taxon>Fungi incertae sedis</taxon>
        <taxon>Mucoromycota</taxon>
        <taxon>Glomeromycotina</taxon>
        <taxon>Glomeromycetes</taxon>
        <taxon>Diversisporales</taxon>
        <taxon>Gigasporaceae</taxon>
        <taxon>Scutellospora</taxon>
    </lineage>
</organism>
<sequence length="136" mass="15070">MSQLIASKGLTGMYADLLDFSNEHIYEANLPILIHCQHGKDRTGLIVALVLSICGVDVETIAQDYASSQKGLASIYSSIVDDLKKIGLTEEFAIVHPDATSKKQKNKQISKKENIIKEFQTLVKEQTMSIIEAINY</sequence>
<dbReference type="EMBL" id="CAJVPM010007398">
    <property type="protein sequence ID" value="CAG8545237.1"/>
    <property type="molecule type" value="Genomic_DNA"/>
</dbReference>
<name>A0ACA9LQP5_9GLOM</name>